<evidence type="ECO:0000313" key="1">
    <source>
        <dbReference type="EMBL" id="CAF1148586.1"/>
    </source>
</evidence>
<comment type="caution">
    <text evidence="1">The sequence shown here is derived from an EMBL/GenBank/DDBJ whole genome shotgun (WGS) entry which is preliminary data.</text>
</comment>
<proteinExistence type="predicted"/>
<evidence type="ECO:0000313" key="2">
    <source>
        <dbReference type="Proteomes" id="UP000663879"/>
    </source>
</evidence>
<accession>A0A814SI43</accession>
<keyword evidence="2" id="KW-1185">Reference proteome</keyword>
<organism evidence="1 2">
    <name type="scientific">Brachionus calyciflorus</name>
    <dbReference type="NCBI Taxonomy" id="104777"/>
    <lineage>
        <taxon>Eukaryota</taxon>
        <taxon>Metazoa</taxon>
        <taxon>Spiralia</taxon>
        <taxon>Gnathifera</taxon>
        <taxon>Rotifera</taxon>
        <taxon>Eurotatoria</taxon>
        <taxon>Monogononta</taxon>
        <taxon>Pseudotrocha</taxon>
        <taxon>Ploima</taxon>
        <taxon>Brachionidae</taxon>
        <taxon>Brachionus</taxon>
    </lineage>
</organism>
<reference evidence="1" key="1">
    <citation type="submission" date="2021-02" db="EMBL/GenBank/DDBJ databases">
        <authorList>
            <person name="Nowell W R."/>
        </authorList>
    </citation>
    <scope>NUCLEOTIDE SEQUENCE</scope>
    <source>
        <strain evidence="1">Ploen Becks lab</strain>
    </source>
</reference>
<gene>
    <name evidence="1" type="ORF">OXX778_LOCUS23195</name>
</gene>
<name>A0A814SI43_9BILA</name>
<dbReference type="OrthoDB" id="417175at2759"/>
<feature type="non-terminal residue" evidence="1">
    <location>
        <position position="1"/>
    </location>
</feature>
<dbReference type="Proteomes" id="UP000663879">
    <property type="component" value="Unassembled WGS sequence"/>
</dbReference>
<dbReference type="EMBL" id="CAJNOC010011513">
    <property type="protein sequence ID" value="CAF1148586.1"/>
    <property type="molecule type" value="Genomic_DNA"/>
</dbReference>
<protein>
    <submittedName>
        <fullName evidence="1">Uncharacterized protein</fullName>
    </submittedName>
</protein>
<sequence length="64" mass="7280">LDLTNSALNSSNSDSDFDHALLNEWKLLIKIPGLFKFELDSPLPTKILSGKFKYVVQKNPKRFS</sequence>
<dbReference type="AlphaFoldDB" id="A0A814SI43"/>
<feature type="non-terminal residue" evidence="1">
    <location>
        <position position="64"/>
    </location>
</feature>